<evidence type="ECO:0000259" key="9">
    <source>
        <dbReference type="PROSITE" id="PS50067"/>
    </source>
</evidence>
<feature type="region of interest" description="Disordered" evidence="8">
    <location>
        <begin position="715"/>
        <end position="787"/>
    </location>
</feature>
<organism evidence="10 11">
    <name type="scientific">Carnegiea gigantea</name>
    <dbReference type="NCBI Taxonomy" id="171969"/>
    <lineage>
        <taxon>Eukaryota</taxon>
        <taxon>Viridiplantae</taxon>
        <taxon>Streptophyta</taxon>
        <taxon>Embryophyta</taxon>
        <taxon>Tracheophyta</taxon>
        <taxon>Spermatophyta</taxon>
        <taxon>Magnoliopsida</taxon>
        <taxon>eudicotyledons</taxon>
        <taxon>Gunneridae</taxon>
        <taxon>Pentapetalae</taxon>
        <taxon>Caryophyllales</taxon>
        <taxon>Cactineae</taxon>
        <taxon>Cactaceae</taxon>
        <taxon>Cactoideae</taxon>
        <taxon>Echinocereeae</taxon>
        <taxon>Carnegiea</taxon>
    </lineage>
</organism>
<dbReference type="Pfam" id="PF00225">
    <property type="entry name" value="Kinesin"/>
    <property type="match status" value="1"/>
</dbReference>
<evidence type="ECO:0000256" key="6">
    <source>
        <dbReference type="PROSITE-ProRule" id="PRU00283"/>
    </source>
</evidence>
<dbReference type="AlphaFoldDB" id="A0A9Q1KJ37"/>
<dbReference type="Gene3D" id="3.40.850.10">
    <property type="entry name" value="Kinesin motor domain"/>
    <property type="match status" value="1"/>
</dbReference>
<protein>
    <recommendedName>
        <fullName evidence="9">Kinesin motor domain-containing protein</fullName>
    </recommendedName>
</protein>
<feature type="region of interest" description="Disordered" evidence="8">
    <location>
        <begin position="459"/>
        <end position="525"/>
    </location>
</feature>
<feature type="compositionally biased region" description="Basic and acidic residues" evidence="8">
    <location>
        <begin position="715"/>
        <end position="765"/>
    </location>
</feature>
<comment type="caution">
    <text evidence="10">The sequence shown here is derived from an EMBL/GenBank/DDBJ whole genome shotgun (WGS) entry which is preliminary data.</text>
</comment>
<dbReference type="Proteomes" id="UP001153076">
    <property type="component" value="Unassembled WGS sequence"/>
</dbReference>
<dbReference type="InterPro" id="IPR036961">
    <property type="entry name" value="Kinesin_motor_dom_sf"/>
</dbReference>
<dbReference type="InterPro" id="IPR027417">
    <property type="entry name" value="P-loop_NTPase"/>
</dbReference>
<dbReference type="PANTHER" id="PTHR47968:SF18">
    <property type="entry name" value="KINESIN-LIKE PROTEIN KIN-7F"/>
    <property type="match status" value="1"/>
</dbReference>
<keyword evidence="7" id="KW-0175">Coiled coil</keyword>
<dbReference type="Pfam" id="PF11995">
    <property type="entry name" value="DUF3490"/>
    <property type="match status" value="1"/>
</dbReference>
<proteinExistence type="inferred from homology"/>
<accession>A0A9Q1KJ37</accession>
<gene>
    <name evidence="10" type="ORF">Cgig2_019609</name>
</gene>
<evidence type="ECO:0000256" key="7">
    <source>
        <dbReference type="SAM" id="Coils"/>
    </source>
</evidence>
<dbReference type="PRINTS" id="PR00380">
    <property type="entry name" value="KINESINHEAVY"/>
</dbReference>
<name>A0A9Q1KJ37_9CARY</name>
<keyword evidence="3 6" id="KW-0547">Nucleotide-binding</keyword>
<dbReference type="SUPFAM" id="SSF52540">
    <property type="entry name" value="P-loop containing nucleoside triphosphate hydrolases"/>
    <property type="match status" value="1"/>
</dbReference>
<feature type="coiled-coil region" evidence="7">
    <location>
        <begin position="386"/>
        <end position="449"/>
    </location>
</feature>
<dbReference type="GO" id="GO:0005524">
    <property type="term" value="F:ATP binding"/>
    <property type="evidence" value="ECO:0007669"/>
    <property type="project" value="UniProtKB-UniRule"/>
</dbReference>
<dbReference type="InterPro" id="IPR019821">
    <property type="entry name" value="Kinesin_motor_CS"/>
</dbReference>
<dbReference type="GO" id="GO:0005874">
    <property type="term" value="C:microtubule"/>
    <property type="evidence" value="ECO:0007669"/>
    <property type="project" value="UniProtKB-KW"/>
</dbReference>
<evidence type="ECO:0000256" key="4">
    <source>
        <dbReference type="ARBA" id="ARBA00022840"/>
    </source>
</evidence>
<keyword evidence="4 6" id="KW-0067">ATP-binding</keyword>
<evidence type="ECO:0000313" key="10">
    <source>
        <dbReference type="EMBL" id="KAJ8443627.1"/>
    </source>
</evidence>
<evidence type="ECO:0000256" key="3">
    <source>
        <dbReference type="ARBA" id="ARBA00022741"/>
    </source>
</evidence>
<dbReference type="InterPro" id="IPR021881">
    <property type="entry name" value="NACK_C"/>
</dbReference>
<dbReference type="SMART" id="SM00129">
    <property type="entry name" value="KISc"/>
    <property type="match status" value="1"/>
</dbReference>
<evidence type="ECO:0000313" key="11">
    <source>
        <dbReference type="Proteomes" id="UP001153076"/>
    </source>
</evidence>
<dbReference type="GO" id="GO:0007018">
    <property type="term" value="P:microtubule-based movement"/>
    <property type="evidence" value="ECO:0007669"/>
    <property type="project" value="InterPro"/>
</dbReference>
<dbReference type="PANTHER" id="PTHR47968">
    <property type="entry name" value="CENTROMERE PROTEIN E"/>
    <property type="match status" value="1"/>
</dbReference>
<dbReference type="OrthoDB" id="1692944at2759"/>
<dbReference type="PROSITE" id="PS00411">
    <property type="entry name" value="KINESIN_MOTOR_1"/>
    <property type="match status" value="1"/>
</dbReference>
<dbReference type="FunFam" id="3.40.850.10:FF:000283">
    <property type="entry name" value="Putative inactive kinesin-like protein KIN-7B"/>
    <property type="match status" value="1"/>
</dbReference>
<sequence>MGCADGEEAMPGPSGRGEERILVSVRMRPLNKKEASRNEVVDWECINNTTIVYKNHLSPERSLYPTSYTFEYLVVIARRGRSMRKEPEQLFFLLLVASTVSTSSQCFMRLLSLWLHVLHSCKTSFAASVFAYGQTSSGKTYTMSGITEYTMEDIFDYINKHEEREFHLRFSAMEIYNESVRDLLTADNAPLRLLDDPERGTVVEKLTEANLRDRDHFKELIAVCQAQRQIGETFLNEASSRSHQILRLVCFFSNIKTIESSTREFLVANSSSTLTATLNFVDLAGSERASQALSAGSRLKEGSHINRSLLTLGTVIRKLSKGGIGHIPYRDSKLTRILQPSLGGNARTAVICTMSPAQSYVEQSRNTLLFATCAKEVTTNAHVNEVMSEKALVKHLQRELARLENQLRNASPSVRVDTTNLLREKDLKIEELEGRIRELTLQLDHALSQICDLRKQERNNSSYPTLRVQQTSESSSSDTTTTADQQSFDAHSPTCETPHSSERHSRSSYDGSYSISDFEENLPPDSPFEQMIVETSSGVSSPLLIQAPKIAGRDSDCYQVPKRLGDQSANPLEVDPYAVPMEISNQSLNSYDIGPHQVSKSFQMPVQHTSNVHGAQSPYFVEFDPYELPEEMGDQNNDPSEVYAIQISRGSIENIPEYDNNDPYLTAELNRKQTDEPLEDYCKEVQCINSEMTSNIRANSLPHEEGAKSLLLMSHDSDSCSDDKPTKESVGCRDDEPKKESAPDDKNSSSQDPRDLSDKQHKEEVTGLGDLNHVGSRSTQSNDISSTSSSFFEMVKYEMKNESEDGWDEVVVRLDDAHKQLSDANNEVPKISAGMIEFDGIPVKDVEISNHVDNAVNFTRVTETKEITDPQHMKHLPNHEGEVTMHEAGKSIKSMKDVGLNPQDDLDASSLWPSNFNRLQMEILDLWDACNVSLVHRTRFFLLFVKGDQIDAIYMEVERRRLYFINDAFSSGNSIVLHGQKLTPGSSKRSIRSEREMLGRLIKKRLSKQERIDLYSKWRINLASKRRSSQVAHCLWTNKIDMDHITESANVVAKLVQFSEPQVPKEAFGLNLMTDQRRRNSYR</sequence>
<dbReference type="EMBL" id="JAKOGI010000115">
    <property type="protein sequence ID" value="KAJ8443627.1"/>
    <property type="molecule type" value="Genomic_DNA"/>
</dbReference>
<feature type="compositionally biased region" description="Low complexity" evidence="8">
    <location>
        <begin position="469"/>
        <end position="487"/>
    </location>
</feature>
<evidence type="ECO:0000256" key="1">
    <source>
        <dbReference type="ARBA" id="ARBA00007310"/>
    </source>
</evidence>
<keyword evidence="11" id="KW-1185">Reference proteome</keyword>
<dbReference type="PROSITE" id="PS50067">
    <property type="entry name" value="KINESIN_MOTOR_2"/>
    <property type="match status" value="1"/>
</dbReference>
<keyword evidence="2" id="KW-0493">Microtubule</keyword>
<evidence type="ECO:0000256" key="2">
    <source>
        <dbReference type="ARBA" id="ARBA00022701"/>
    </source>
</evidence>
<feature type="domain" description="Kinesin motor" evidence="9">
    <location>
        <begin position="20"/>
        <end position="377"/>
    </location>
</feature>
<dbReference type="GO" id="GO:0003777">
    <property type="term" value="F:microtubule motor activity"/>
    <property type="evidence" value="ECO:0007669"/>
    <property type="project" value="InterPro"/>
</dbReference>
<feature type="compositionally biased region" description="Low complexity" evidence="8">
    <location>
        <begin position="776"/>
        <end position="787"/>
    </location>
</feature>
<dbReference type="GO" id="GO:0008017">
    <property type="term" value="F:microtubule binding"/>
    <property type="evidence" value="ECO:0007669"/>
    <property type="project" value="InterPro"/>
</dbReference>
<dbReference type="InterPro" id="IPR027640">
    <property type="entry name" value="Kinesin-like_fam"/>
</dbReference>
<evidence type="ECO:0000256" key="5">
    <source>
        <dbReference type="ARBA" id="ARBA00023175"/>
    </source>
</evidence>
<comment type="similarity">
    <text evidence="1">Belongs to the TRAFAC class myosin-kinesin ATPase superfamily. Kinesin family. KIN-7 subfamily.</text>
</comment>
<evidence type="ECO:0000256" key="8">
    <source>
        <dbReference type="SAM" id="MobiDB-lite"/>
    </source>
</evidence>
<feature type="binding site" evidence="6">
    <location>
        <begin position="133"/>
        <end position="140"/>
    </location>
    <ligand>
        <name>ATP</name>
        <dbReference type="ChEBI" id="CHEBI:30616"/>
    </ligand>
</feature>
<keyword evidence="5 6" id="KW-0505">Motor protein</keyword>
<reference evidence="10" key="1">
    <citation type="submission" date="2022-04" db="EMBL/GenBank/DDBJ databases">
        <title>Carnegiea gigantea Genome sequencing and assembly v2.</title>
        <authorList>
            <person name="Copetti D."/>
            <person name="Sanderson M.J."/>
            <person name="Burquez A."/>
            <person name="Wojciechowski M.F."/>
        </authorList>
    </citation>
    <scope>NUCLEOTIDE SEQUENCE</scope>
    <source>
        <strain evidence="10">SGP5-SGP5p</strain>
        <tissue evidence="10">Aerial part</tissue>
    </source>
</reference>
<feature type="compositionally biased region" description="Polar residues" evidence="8">
    <location>
        <begin position="459"/>
        <end position="468"/>
    </location>
</feature>
<dbReference type="InterPro" id="IPR001752">
    <property type="entry name" value="Kinesin_motor_dom"/>
</dbReference>